<keyword evidence="3" id="KW-1185">Reference proteome</keyword>
<dbReference type="Pfam" id="PF05362">
    <property type="entry name" value="Lon_C"/>
    <property type="match status" value="1"/>
</dbReference>
<dbReference type="Proteomes" id="UP001370348">
    <property type="component" value="Chromosome"/>
</dbReference>
<dbReference type="Gene3D" id="1.25.40.10">
    <property type="entry name" value="Tetratricopeptide repeat domain"/>
    <property type="match status" value="2"/>
</dbReference>
<organism evidence="2 3">
    <name type="scientific">Pendulispora albinea</name>
    <dbReference type="NCBI Taxonomy" id="2741071"/>
    <lineage>
        <taxon>Bacteria</taxon>
        <taxon>Pseudomonadati</taxon>
        <taxon>Myxococcota</taxon>
        <taxon>Myxococcia</taxon>
        <taxon>Myxococcales</taxon>
        <taxon>Sorangiineae</taxon>
        <taxon>Pendulisporaceae</taxon>
        <taxon>Pendulispora</taxon>
    </lineage>
</organism>
<reference evidence="2 3" key="1">
    <citation type="submission" date="2021-12" db="EMBL/GenBank/DDBJ databases">
        <title>Discovery of the Pendulisporaceae a myxobacterial family with distinct sporulation behavior and unique specialized metabolism.</title>
        <authorList>
            <person name="Garcia R."/>
            <person name="Popoff A."/>
            <person name="Bader C.D."/>
            <person name="Loehr J."/>
            <person name="Walesch S."/>
            <person name="Walt C."/>
            <person name="Boldt J."/>
            <person name="Bunk B."/>
            <person name="Haeckl F.J.F.P.J."/>
            <person name="Gunesch A.P."/>
            <person name="Birkelbach J."/>
            <person name="Nuebel U."/>
            <person name="Pietschmann T."/>
            <person name="Bach T."/>
            <person name="Mueller R."/>
        </authorList>
    </citation>
    <scope>NUCLEOTIDE SEQUENCE [LARGE SCALE GENOMIC DNA]</scope>
    <source>
        <strain evidence="2 3">MSr11954</strain>
    </source>
</reference>
<evidence type="ECO:0000313" key="3">
    <source>
        <dbReference type="Proteomes" id="UP001370348"/>
    </source>
</evidence>
<dbReference type="SUPFAM" id="SSF54211">
    <property type="entry name" value="Ribosomal protein S5 domain 2-like"/>
    <property type="match status" value="1"/>
</dbReference>
<sequence length="643" mass="72171">MRPSPDPGGTRLRHAKILVALGELAEAEDEVAARLEEAPEDLTALNLFAKIKHIKGELSEAVACWAQLHARSKHNELTLMRLAVLLELARDPERHAGNYLALGQFPLAHSPTAPLELEQAFRQLLARRPQEAKATCDSLAARHRNKDPELYKLCLMAKAWIAELSGELDVARNILEGLGQERGFETDTDRVLSLARVYERSSDPAALEKAVHIYHFICRSFEKLSAQAHLATLYRKLGNNEAAEEHERNFLIAFERRMHRLSRAEIARAAAYRYVPLDRLKSIRPSSEEGGELEPGRERALFDYLSGDEAAARAYFEKGTELLDRKYMADLHAGSGTFDLAVDGFLIALKEDPDDYHVIGFLLSHWDHTYDPRIVDALAATPLGERVREALEAVLHVRPRSTRIWHVLSLLLELQGCTEEAERHRERGRALQMAEQRDANPVGRVLAAAVYHFVGKAKGLIHQIWVDRKPVAPGKGGFLHAEDIFGNVTKDMQQAVRNTFLAVREYARSRFPHRTTDILDYDYTYKVTKEDEPSGGLSAGLPTALAFLSVFLQRPVPQDMAFTGVIIADAHNVLVVRGVGEAEYKVKGAYHRNLYAIVLPTENQKDLAQTQQVPLAIISDHVRFASNLDEAITLTFGERIWLD</sequence>
<dbReference type="InterPro" id="IPR014721">
    <property type="entry name" value="Ribsml_uS5_D2-typ_fold_subgr"/>
</dbReference>
<dbReference type="Gene3D" id="3.30.230.10">
    <property type="match status" value="1"/>
</dbReference>
<proteinExistence type="predicted"/>
<name>A0ABZ2LPJ5_9BACT</name>
<gene>
    <name evidence="2" type="ORF">LZC94_33800</name>
</gene>
<evidence type="ECO:0000313" key="2">
    <source>
        <dbReference type="EMBL" id="WXB12813.1"/>
    </source>
</evidence>
<accession>A0ABZ2LPJ5</accession>
<dbReference type="SUPFAM" id="SSF48452">
    <property type="entry name" value="TPR-like"/>
    <property type="match status" value="1"/>
</dbReference>
<dbReference type="InterPro" id="IPR008269">
    <property type="entry name" value="Lon_proteolytic"/>
</dbReference>
<dbReference type="InterPro" id="IPR011990">
    <property type="entry name" value="TPR-like_helical_dom_sf"/>
</dbReference>
<dbReference type="InterPro" id="IPR020568">
    <property type="entry name" value="Ribosomal_Su5_D2-typ_SF"/>
</dbReference>
<evidence type="ECO:0000259" key="1">
    <source>
        <dbReference type="Pfam" id="PF05362"/>
    </source>
</evidence>
<dbReference type="RefSeq" id="WP_394822434.1">
    <property type="nucleotide sequence ID" value="NZ_CP089984.1"/>
</dbReference>
<protein>
    <recommendedName>
        <fullName evidence="1">Lon proteolytic domain-containing protein</fullName>
    </recommendedName>
</protein>
<dbReference type="EMBL" id="CP089984">
    <property type="protein sequence ID" value="WXB12813.1"/>
    <property type="molecule type" value="Genomic_DNA"/>
</dbReference>
<feature type="domain" description="Lon proteolytic" evidence="1">
    <location>
        <begin position="486"/>
        <end position="632"/>
    </location>
</feature>